<organism evidence="1 2">
    <name type="scientific">Senna tora</name>
    <dbReference type="NCBI Taxonomy" id="362788"/>
    <lineage>
        <taxon>Eukaryota</taxon>
        <taxon>Viridiplantae</taxon>
        <taxon>Streptophyta</taxon>
        <taxon>Embryophyta</taxon>
        <taxon>Tracheophyta</taxon>
        <taxon>Spermatophyta</taxon>
        <taxon>Magnoliopsida</taxon>
        <taxon>eudicotyledons</taxon>
        <taxon>Gunneridae</taxon>
        <taxon>Pentapetalae</taxon>
        <taxon>rosids</taxon>
        <taxon>fabids</taxon>
        <taxon>Fabales</taxon>
        <taxon>Fabaceae</taxon>
        <taxon>Caesalpinioideae</taxon>
        <taxon>Cassia clade</taxon>
        <taxon>Senna</taxon>
    </lineage>
</organism>
<dbReference type="Proteomes" id="UP000634136">
    <property type="component" value="Unassembled WGS sequence"/>
</dbReference>
<proteinExistence type="predicted"/>
<comment type="caution">
    <text evidence="1">The sequence shown here is derived from an EMBL/GenBank/DDBJ whole genome shotgun (WGS) entry which is preliminary data.</text>
</comment>
<gene>
    <name evidence="1" type="ORF">G2W53_011917</name>
</gene>
<reference evidence="1" key="1">
    <citation type="submission" date="2020-09" db="EMBL/GenBank/DDBJ databases">
        <title>Genome-Enabled Discovery of Anthraquinone Biosynthesis in Senna tora.</title>
        <authorList>
            <person name="Kang S.-H."/>
            <person name="Pandey R.P."/>
            <person name="Lee C.-M."/>
            <person name="Sim J.-S."/>
            <person name="Jeong J.-T."/>
            <person name="Choi B.-S."/>
            <person name="Jung M."/>
            <person name="Ginzburg D."/>
            <person name="Zhao K."/>
            <person name="Won S.Y."/>
            <person name="Oh T.-J."/>
            <person name="Yu Y."/>
            <person name="Kim N.-H."/>
            <person name="Lee O.R."/>
            <person name="Lee T.-H."/>
            <person name="Bashyal P."/>
            <person name="Kim T.-S."/>
            <person name="Lee W.-H."/>
            <person name="Kawkins C."/>
            <person name="Kim C.-K."/>
            <person name="Kim J.S."/>
            <person name="Ahn B.O."/>
            <person name="Rhee S.Y."/>
            <person name="Sohng J.K."/>
        </authorList>
    </citation>
    <scope>NUCLEOTIDE SEQUENCE</scope>
    <source>
        <tissue evidence="1">Leaf</tissue>
    </source>
</reference>
<name>A0A834TX61_9FABA</name>
<evidence type="ECO:0000313" key="1">
    <source>
        <dbReference type="EMBL" id="KAF7829584.1"/>
    </source>
</evidence>
<accession>A0A834TX61</accession>
<protein>
    <submittedName>
        <fullName evidence="1">Uncharacterized protein</fullName>
    </submittedName>
</protein>
<sequence>MEKLRRVRRSHIALKMKIKIGGLVLALEHED</sequence>
<keyword evidence="2" id="KW-1185">Reference proteome</keyword>
<dbReference type="AlphaFoldDB" id="A0A834TX61"/>
<evidence type="ECO:0000313" key="2">
    <source>
        <dbReference type="Proteomes" id="UP000634136"/>
    </source>
</evidence>
<dbReference type="EMBL" id="JAAIUW010000005">
    <property type="protein sequence ID" value="KAF7829584.1"/>
    <property type="molecule type" value="Genomic_DNA"/>
</dbReference>